<dbReference type="AlphaFoldDB" id="A0AA36JJH4"/>
<dbReference type="CDD" id="cd02440">
    <property type="entry name" value="AdoMet_MTases"/>
    <property type="match status" value="1"/>
</dbReference>
<accession>A0AA36JJH4</accession>
<evidence type="ECO:0000313" key="2">
    <source>
        <dbReference type="Proteomes" id="UP001178507"/>
    </source>
</evidence>
<reference evidence="1" key="1">
    <citation type="submission" date="2023-08" db="EMBL/GenBank/DDBJ databases">
        <authorList>
            <person name="Chen Y."/>
            <person name="Shah S."/>
            <person name="Dougan E. K."/>
            <person name="Thang M."/>
            <person name="Chan C."/>
        </authorList>
    </citation>
    <scope>NUCLEOTIDE SEQUENCE</scope>
</reference>
<organism evidence="1 2">
    <name type="scientific">Effrenium voratum</name>
    <dbReference type="NCBI Taxonomy" id="2562239"/>
    <lineage>
        <taxon>Eukaryota</taxon>
        <taxon>Sar</taxon>
        <taxon>Alveolata</taxon>
        <taxon>Dinophyceae</taxon>
        <taxon>Suessiales</taxon>
        <taxon>Symbiodiniaceae</taxon>
        <taxon>Effrenium</taxon>
    </lineage>
</organism>
<proteinExistence type="predicted"/>
<dbReference type="Proteomes" id="UP001178507">
    <property type="component" value="Unassembled WGS sequence"/>
</dbReference>
<keyword evidence="2" id="KW-1185">Reference proteome</keyword>
<protein>
    <submittedName>
        <fullName evidence="1">Uncharacterized protein</fullName>
    </submittedName>
</protein>
<dbReference type="SUPFAM" id="SSF53335">
    <property type="entry name" value="S-adenosyl-L-methionine-dependent methyltransferases"/>
    <property type="match status" value="1"/>
</dbReference>
<gene>
    <name evidence="1" type="ORF">EVOR1521_LOCUS28514</name>
</gene>
<dbReference type="EMBL" id="CAUJNA010003638">
    <property type="protein sequence ID" value="CAJ1406590.1"/>
    <property type="molecule type" value="Genomic_DNA"/>
</dbReference>
<name>A0AA36JJH4_9DINO</name>
<dbReference type="InterPro" id="IPR029063">
    <property type="entry name" value="SAM-dependent_MTases_sf"/>
</dbReference>
<comment type="caution">
    <text evidence="1">The sequence shown here is derived from an EMBL/GenBank/DDBJ whole genome shotgun (WGS) entry which is preliminary data.</text>
</comment>
<dbReference type="Gene3D" id="3.40.50.150">
    <property type="entry name" value="Vaccinia Virus protein VP39"/>
    <property type="match status" value="1"/>
</dbReference>
<sequence>MFHALGGLPAPLATAQLQPPRAGGGLRAAPSSAGAAASTAEAGGFAAAAAAALGRRPKATQDSVFRWLGKVLRQRWGQEVLDAGTGPDSLGWLKRQTAEKAPAVTAVTACEGMYATMEDEVFQFLSPQDQVLLGNWQDESFLKDRTFDVVLADYLLGSVEHFAPYFQVGLLRRLVGLVKEEGLLVLVGKEPQEPGATASAEASRAAELVADAENFRDAVMVLGRQRSYREMPRAWVARQLWGLGLELLAGRRFPRKLSPEKVERNLAWAEEELAHVDNALRPDLVRHLARLRARLQHCPLSGLTFGRGAGR</sequence>
<evidence type="ECO:0000313" key="1">
    <source>
        <dbReference type="EMBL" id="CAJ1406590.1"/>
    </source>
</evidence>